<organism evidence="1 2">
    <name type="scientific">Camellia lanceoleosa</name>
    <dbReference type="NCBI Taxonomy" id="1840588"/>
    <lineage>
        <taxon>Eukaryota</taxon>
        <taxon>Viridiplantae</taxon>
        <taxon>Streptophyta</taxon>
        <taxon>Embryophyta</taxon>
        <taxon>Tracheophyta</taxon>
        <taxon>Spermatophyta</taxon>
        <taxon>Magnoliopsida</taxon>
        <taxon>eudicotyledons</taxon>
        <taxon>Gunneridae</taxon>
        <taxon>Pentapetalae</taxon>
        <taxon>asterids</taxon>
        <taxon>Ericales</taxon>
        <taxon>Theaceae</taxon>
        <taxon>Camellia</taxon>
    </lineage>
</organism>
<protein>
    <submittedName>
        <fullName evidence="1">TMV resistance protein N</fullName>
    </submittedName>
</protein>
<proteinExistence type="predicted"/>
<sequence>MENVQRWRNALEQVANLSGWPYPSDAIVRSESMFIQEVVGVLFRKLIDTYSSIGKDLVGMVSRTKKVIELLGLGMDNARVVGIWGMGGIGKTTISRAVYDCISCQFEGYSFIENVREVLEKCGLKTLQEQLISEILMEKDLKVESNSHAVHMIRNMVCHKKVLIVLDDVDESTKLEKLVGEHDWYSFGSRIIVTTRDQHVLTRYGIKHIYEVEQLREDEAIELVESKAFGKHRQMGGYGELVRHVVKYANGVPLALEVLGSFLCGRNKDQWESSLNRLKKSPLSEVLQVLRISYDALKSEEKDIFLDIACFFKGKDKNDVTKILESCGFHPIIGIDVLVQKSLITISSNKLLMHDLIQELGWHIVCEESHKEPGKRTRLWCDEDIKHVLMDNTGTNKVEGIVMQYIYVRGLDPKDIHLRPKAFTKMSNLRILKICHMHLSEELKYLSNKLRYLDWLGYPMKYMPSTFQPKHLVELHLTYSSIEQLWEGTMV</sequence>
<evidence type="ECO:0000313" key="1">
    <source>
        <dbReference type="EMBL" id="KAI7998412.1"/>
    </source>
</evidence>
<comment type="caution">
    <text evidence="1">The sequence shown here is derived from an EMBL/GenBank/DDBJ whole genome shotgun (WGS) entry which is preliminary data.</text>
</comment>
<keyword evidence="2" id="KW-1185">Reference proteome</keyword>
<reference evidence="1 2" key="1">
    <citation type="journal article" date="2022" name="Plant J.">
        <title>Chromosome-level genome of Camellia lanceoleosa provides a valuable resource for understanding genome evolution and self-incompatibility.</title>
        <authorList>
            <person name="Gong W."/>
            <person name="Xiao S."/>
            <person name="Wang L."/>
            <person name="Liao Z."/>
            <person name="Chang Y."/>
            <person name="Mo W."/>
            <person name="Hu G."/>
            <person name="Li W."/>
            <person name="Zhao G."/>
            <person name="Zhu H."/>
            <person name="Hu X."/>
            <person name="Ji K."/>
            <person name="Xiang X."/>
            <person name="Song Q."/>
            <person name="Yuan D."/>
            <person name="Jin S."/>
            <person name="Zhang L."/>
        </authorList>
    </citation>
    <scope>NUCLEOTIDE SEQUENCE [LARGE SCALE GENOMIC DNA]</scope>
    <source>
        <strain evidence="1">SQ_2022a</strain>
    </source>
</reference>
<dbReference type="EMBL" id="CM045767">
    <property type="protein sequence ID" value="KAI7998412.1"/>
    <property type="molecule type" value="Genomic_DNA"/>
</dbReference>
<dbReference type="Proteomes" id="UP001060215">
    <property type="component" value="Chromosome 10"/>
</dbReference>
<gene>
    <name evidence="1" type="ORF">LOK49_LG10G01547</name>
</gene>
<name>A0ACC0GB83_9ERIC</name>
<accession>A0ACC0GB83</accession>
<evidence type="ECO:0000313" key="2">
    <source>
        <dbReference type="Proteomes" id="UP001060215"/>
    </source>
</evidence>